<dbReference type="InterPro" id="IPR008949">
    <property type="entry name" value="Isoprenoid_synthase_dom_sf"/>
</dbReference>
<keyword evidence="3" id="KW-1185">Reference proteome</keyword>
<comment type="similarity">
    <text evidence="1">Belongs to the FPP/GGPP synthase family.</text>
</comment>
<name>A0ABY9HKP0_9ACTN</name>
<proteinExistence type="inferred from homology"/>
<evidence type="ECO:0000313" key="2">
    <source>
        <dbReference type="EMBL" id="WLQ35065.1"/>
    </source>
</evidence>
<dbReference type="RefSeq" id="WP_306055698.1">
    <property type="nucleotide sequence ID" value="NZ_CP120997.1"/>
</dbReference>
<dbReference type="Pfam" id="PF00348">
    <property type="entry name" value="polyprenyl_synt"/>
    <property type="match status" value="1"/>
</dbReference>
<accession>A0ABY9HKP0</accession>
<dbReference type="EMBL" id="CP120997">
    <property type="protein sequence ID" value="WLQ35065.1"/>
    <property type="molecule type" value="Genomic_DNA"/>
</dbReference>
<organism evidence="2 3">
    <name type="scientific">Streptomyces castrisilvae</name>
    <dbReference type="NCBI Taxonomy" id="3033811"/>
    <lineage>
        <taxon>Bacteria</taxon>
        <taxon>Bacillati</taxon>
        <taxon>Actinomycetota</taxon>
        <taxon>Actinomycetes</taxon>
        <taxon>Kitasatosporales</taxon>
        <taxon>Streptomycetaceae</taxon>
        <taxon>Streptomyces</taxon>
    </lineage>
</organism>
<dbReference type="InterPro" id="IPR000092">
    <property type="entry name" value="Polyprenyl_synt"/>
</dbReference>
<evidence type="ECO:0000256" key="1">
    <source>
        <dbReference type="RuleBase" id="RU004466"/>
    </source>
</evidence>
<gene>
    <name evidence="2" type="ORF">P8A18_17230</name>
</gene>
<sequence>MTTTPTHGPPGSAATPGQLRDAMLDRVEERLARLLADESRSRRTADPRSAVLVAGVAELVQAGAERAHPVICLTGYLAAGGDPAGEDVVAACAALEFLDTCLMIRDDVRKNATLRRGIPTLHISHAAEHERNGWRGESRRFGEGTAVLAGDLAAAYGDRIAARLPRPAWELWDSLRTERTIGAHAEAAAATEYLDDAWPGQCLDGCGDGCAAGWYGLRHALLIGAALAGRDDLREPYEEYARALHAAWRLRGFLRGGPGFDGDAQFLRDIFFDARARETAEETIAGLLGRADAAVAAAPVTPRWRAELVAFARRVAGCE</sequence>
<keyword evidence="1" id="KW-0808">Transferase</keyword>
<dbReference type="Gene3D" id="1.10.600.10">
    <property type="entry name" value="Farnesyl Diphosphate Synthase"/>
    <property type="match status" value="1"/>
</dbReference>
<evidence type="ECO:0000313" key="3">
    <source>
        <dbReference type="Proteomes" id="UP001239522"/>
    </source>
</evidence>
<protein>
    <submittedName>
        <fullName evidence="2">Polyprenyl synthetase family protein</fullName>
    </submittedName>
</protein>
<dbReference type="Proteomes" id="UP001239522">
    <property type="component" value="Chromosome"/>
</dbReference>
<reference evidence="2 3" key="1">
    <citation type="submission" date="2023-03" db="EMBL/GenBank/DDBJ databases">
        <title>Isolation and description of six Streptomyces strains from soil environments, able to metabolize different microbial glucans.</title>
        <authorList>
            <person name="Widen T."/>
            <person name="Larsbrink J."/>
        </authorList>
    </citation>
    <scope>NUCLEOTIDE SEQUENCE [LARGE SCALE GENOMIC DNA]</scope>
    <source>
        <strain evidence="2 3">Mut1</strain>
    </source>
</reference>
<dbReference type="SUPFAM" id="SSF48576">
    <property type="entry name" value="Terpenoid synthases"/>
    <property type="match status" value="1"/>
</dbReference>